<keyword evidence="1" id="KW-1133">Transmembrane helix</keyword>
<feature type="transmembrane region" description="Helical" evidence="1">
    <location>
        <begin position="14"/>
        <end position="35"/>
    </location>
</feature>
<feature type="transmembrane region" description="Helical" evidence="1">
    <location>
        <begin position="47"/>
        <end position="70"/>
    </location>
</feature>
<evidence type="ECO:0000313" key="2">
    <source>
        <dbReference type="EMBL" id="NDJ18808.1"/>
    </source>
</evidence>
<evidence type="ECO:0000313" key="3">
    <source>
        <dbReference type="Proteomes" id="UP000646053"/>
    </source>
</evidence>
<keyword evidence="1" id="KW-0812">Transmembrane</keyword>
<dbReference type="Proteomes" id="UP000646053">
    <property type="component" value="Unassembled WGS sequence"/>
</dbReference>
<protein>
    <submittedName>
        <fullName evidence="2">Uncharacterized protein</fullName>
    </submittedName>
</protein>
<gene>
    <name evidence="2" type="ORF">GS601_16175</name>
</gene>
<dbReference type="RefSeq" id="WP_162424335.1">
    <property type="nucleotide sequence ID" value="NZ_WVIE01000020.1"/>
</dbReference>
<name>A0A8J7Z9B2_9CYAN</name>
<evidence type="ECO:0000256" key="1">
    <source>
        <dbReference type="SAM" id="Phobius"/>
    </source>
</evidence>
<dbReference type="AlphaFoldDB" id="A0A8J7Z9B2"/>
<feature type="transmembrane region" description="Helical" evidence="1">
    <location>
        <begin position="90"/>
        <end position="111"/>
    </location>
</feature>
<comment type="caution">
    <text evidence="2">The sequence shown here is derived from an EMBL/GenBank/DDBJ whole genome shotgun (WGS) entry which is preliminary data.</text>
</comment>
<sequence>MNNFSFDELQRKDLLIALGLWLVVELVSFVFFPAVRLIHPGAKLRAWFIISVPLGLGGSVLIGASSRFMAAFNETASNQYKGLYSFLGQFGGWIGLAGVLFPLGMVCVEFFSSLGKA</sequence>
<accession>A0A8J7Z9B2</accession>
<keyword evidence="1" id="KW-0472">Membrane</keyword>
<proteinExistence type="predicted"/>
<keyword evidence="3" id="KW-1185">Reference proteome</keyword>
<organism evidence="2 3">
    <name type="scientific">Myxacorys almedinensis A</name>
    <dbReference type="NCBI Taxonomy" id="2690445"/>
    <lineage>
        <taxon>Bacteria</taxon>
        <taxon>Bacillati</taxon>
        <taxon>Cyanobacteriota</taxon>
        <taxon>Cyanophyceae</taxon>
        <taxon>Leptolyngbyales</taxon>
        <taxon>Leptolyngbyaceae</taxon>
        <taxon>Myxacorys</taxon>
        <taxon>Myxacorys almedinensis</taxon>
    </lineage>
</organism>
<dbReference type="EMBL" id="WVIE01000020">
    <property type="protein sequence ID" value="NDJ18808.1"/>
    <property type="molecule type" value="Genomic_DNA"/>
</dbReference>
<reference evidence="2" key="1">
    <citation type="submission" date="2019-12" db="EMBL/GenBank/DDBJ databases">
        <title>High-Quality draft genome sequences of three cyanobacteria isolated from the limestone walls of the Old Cathedral of Coimbra.</title>
        <authorList>
            <person name="Tiago I."/>
            <person name="Soares F."/>
            <person name="Portugal A."/>
        </authorList>
    </citation>
    <scope>NUCLEOTIDE SEQUENCE</scope>
    <source>
        <strain evidence="2">A</strain>
    </source>
</reference>